<keyword evidence="3" id="KW-1185">Reference proteome</keyword>
<keyword evidence="1" id="KW-1133">Transmembrane helix</keyword>
<gene>
    <name evidence="2" type="ORF">J2W48_001116</name>
</gene>
<dbReference type="EMBL" id="JAVDWQ010000003">
    <property type="protein sequence ID" value="MDR7209183.1"/>
    <property type="molecule type" value="Genomic_DNA"/>
</dbReference>
<name>A0ABU1Y4M7_9FLAO</name>
<keyword evidence="1" id="KW-0472">Membrane</keyword>
<evidence type="ECO:0000313" key="2">
    <source>
        <dbReference type="EMBL" id="MDR7209183.1"/>
    </source>
</evidence>
<dbReference type="RefSeq" id="WP_310279205.1">
    <property type="nucleotide sequence ID" value="NZ_JAVDWQ010000003.1"/>
</dbReference>
<accession>A0ABU1Y4M7</accession>
<feature type="transmembrane region" description="Helical" evidence="1">
    <location>
        <begin position="68"/>
        <end position="89"/>
    </location>
</feature>
<keyword evidence="1" id="KW-0812">Transmembrane</keyword>
<dbReference type="Proteomes" id="UP001269081">
    <property type="component" value="Unassembled WGS sequence"/>
</dbReference>
<evidence type="ECO:0000256" key="1">
    <source>
        <dbReference type="SAM" id="Phobius"/>
    </source>
</evidence>
<protein>
    <submittedName>
        <fullName evidence="2">Uncharacterized protein</fullName>
    </submittedName>
</protein>
<reference evidence="2 3" key="1">
    <citation type="submission" date="2023-07" db="EMBL/GenBank/DDBJ databases">
        <title>Sorghum-associated microbial communities from plants grown in Nebraska, USA.</title>
        <authorList>
            <person name="Schachtman D."/>
        </authorList>
    </citation>
    <scope>NUCLEOTIDE SEQUENCE [LARGE SCALE GENOMIC DNA]</scope>
    <source>
        <strain evidence="2 3">4129</strain>
    </source>
</reference>
<organism evidence="2 3">
    <name type="scientific">Flavobacterium piscis</name>
    <dbReference type="NCBI Taxonomy" id="1114874"/>
    <lineage>
        <taxon>Bacteria</taxon>
        <taxon>Pseudomonadati</taxon>
        <taxon>Bacteroidota</taxon>
        <taxon>Flavobacteriia</taxon>
        <taxon>Flavobacteriales</taxon>
        <taxon>Flavobacteriaceae</taxon>
        <taxon>Flavobacterium</taxon>
    </lineage>
</organism>
<proteinExistence type="predicted"/>
<comment type="caution">
    <text evidence="2">The sequence shown here is derived from an EMBL/GenBank/DDBJ whole genome shotgun (WGS) entry which is preliminary data.</text>
</comment>
<sequence length="98" mass="11291">MFKIEQRTKNKKQKTIGENRNFVRIKYVLIFFSLFFSLIGNAQCAMCRAALAGESNIKKAEAVNDGIVYLMVVPYLLVAIIGVLIYRMYQSKKKKAEY</sequence>
<evidence type="ECO:0000313" key="3">
    <source>
        <dbReference type="Proteomes" id="UP001269081"/>
    </source>
</evidence>